<comment type="catalytic activity">
    <reaction evidence="8">
        <text>DNA(n) + a 2'-deoxyribonucleoside 5'-triphosphate = DNA(n+1) + diphosphate</text>
        <dbReference type="Rhea" id="RHEA:22508"/>
        <dbReference type="Rhea" id="RHEA-COMP:17339"/>
        <dbReference type="Rhea" id="RHEA-COMP:17340"/>
        <dbReference type="ChEBI" id="CHEBI:33019"/>
        <dbReference type="ChEBI" id="CHEBI:61560"/>
        <dbReference type="ChEBI" id="CHEBI:173112"/>
        <dbReference type="EC" id="2.7.7.7"/>
    </reaction>
</comment>
<gene>
    <name evidence="11" type="primary">holA</name>
    <name evidence="11" type="ORF">FSB75_06740</name>
</gene>
<dbReference type="Proteomes" id="UP000321204">
    <property type="component" value="Chromosome"/>
</dbReference>
<evidence type="ECO:0000256" key="3">
    <source>
        <dbReference type="ARBA" id="ARBA00022679"/>
    </source>
</evidence>
<evidence type="ECO:0000256" key="8">
    <source>
        <dbReference type="ARBA" id="ARBA00049244"/>
    </source>
</evidence>
<evidence type="ECO:0000256" key="5">
    <source>
        <dbReference type="ARBA" id="ARBA00022705"/>
    </source>
</evidence>
<feature type="domain" description="DNA polymerase III delta N-terminal" evidence="10">
    <location>
        <begin position="19"/>
        <end position="133"/>
    </location>
</feature>
<evidence type="ECO:0000256" key="4">
    <source>
        <dbReference type="ARBA" id="ARBA00022695"/>
    </source>
</evidence>
<evidence type="ECO:0000256" key="6">
    <source>
        <dbReference type="ARBA" id="ARBA00022932"/>
    </source>
</evidence>
<keyword evidence="6" id="KW-0239">DNA-directed DNA polymerase</keyword>
<dbReference type="EMBL" id="CP042433">
    <property type="protein sequence ID" value="QEC55606.1"/>
    <property type="molecule type" value="Genomic_DNA"/>
</dbReference>
<dbReference type="PANTHER" id="PTHR34388:SF1">
    <property type="entry name" value="DNA POLYMERASE III SUBUNIT DELTA"/>
    <property type="match status" value="1"/>
</dbReference>
<sequence>MTPEKIITDLKKGQIKPVYWLEGEEGYFIDTLIDFAEHNILSESEAGFNLTIFYGRDTAWPDVINACRRYPMFSEKQVVIIKEAQDLKGIEKLESYVEKPLSSTLLFVAYKGKKVDGRTKLARLLKEKAVLMSTKKMYDSALPEWTSELVKLKGYTITKKALFLLIDHIGNDLSRLNNEVDKLALNLKDRKQITEDEIEKYVGVSKEFNVFELQQAIAQRDLYKAIRIVQYFGSNPKAAPLPLVFPSLYNFFSKVQVVYTVSSKDEKTVATALGVNAFFVRDYISTSTKYSYNEIEKLLLLLYEYNLRNLGVNDANTDDAELLKEMVVKMIAPL</sequence>
<dbReference type="Gene3D" id="1.20.272.10">
    <property type="match status" value="1"/>
</dbReference>
<reference evidence="11 12" key="1">
    <citation type="journal article" date="2015" name="Int. J. Syst. Evol. Microbiol.">
        <title>Flavisolibacter ginsenosidimutans sp. nov., with ginsenoside-converting activity isolated from soil used for cultivating ginseng.</title>
        <authorList>
            <person name="Zhao Y."/>
            <person name="Liu Q."/>
            <person name="Kang M.S."/>
            <person name="Jin F."/>
            <person name="Yu H."/>
            <person name="Im W.T."/>
        </authorList>
    </citation>
    <scope>NUCLEOTIDE SEQUENCE [LARGE SCALE GENOMIC DNA]</scope>
    <source>
        <strain evidence="11 12">Gsoil 636</strain>
    </source>
</reference>
<dbReference type="GO" id="GO:0003677">
    <property type="term" value="F:DNA binding"/>
    <property type="evidence" value="ECO:0007669"/>
    <property type="project" value="InterPro"/>
</dbReference>
<evidence type="ECO:0000259" key="10">
    <source>
        <dbReference type="Pfam" id="PF06144"/>
    </source>
</evidence>
<dbReference type="InterPro" id="IPR010372">
    <property type="entry name" value="DNA_pol3_delta_N"/>
</dbReference>
<comment type="similarity">
    <text evidence="7">Belongs to the DNA polymerase HolA subunit family.</text>
</comment>
<keyword evidence="4 11" id="KW-0548">Nucleotidyltransferase</keyword>
<dbReference type="GO" id="GO:0006261">
    <property type="term" value="P:DNA-templated DNA replication"/>
    <property type="evidence" value="ECO:0007669"/>
    <property type="project" value="TreeGrafter"/>
</dbReference>
<dbReference type="Pfam" id="PF06144">
    <property type="entry name" value="DNA_pol3_delta"/>
    <property type="match status" value="1"/>
</dbReference>
<dbReference type="RefSeq" id="WP_146784629.1">
    <property type="nucleotide sequence ID" value="NZ_BAABIO010000002.1"/>
</dbReference>
<keyword evidence="3 11" id="KW-0808">Transferase</keyword>
<evidence type="ECO:0000256" key="9">
    <source>
        <dbReference type="SAM" id="Coils"/>
    </source>
</evidence>
<dbReference type="Gene3D" id="1.10.8.60">
    <property type="match status" value="1"/>
</dbReference>
<dbReference type="SUPFAM" id="SSF52540">
    <property type="entry name" value="P-loop containing nucleoside triphosphate hydrolases"/>
    <property type="match status" value="1"/>
</dbReference>
<dbReference type="AlphaFoldDB" id="A0A5B8UGZ8"/>
<feature type="coiled-coil region" evidence="9">
    <location>
        <begin position="166"/>
        <end position="193"/>
    </location>
</feature>
<evidence type="ECO:0000256" key="1">
    <source>
        <dbReference type="ARBA" id="ARBA00012417"/>
    </source>
</evidence>
<proteinExistence type="inferred from homology"/>
<dbReference type="NCBIfam" id="TIGR01128">
    <property type="entry name" value="holA"/>
    <property type="match status" value="1"/>
</dbReference>
<keyword evidence="9" id="KW-0175">Coiled coil</keyword>
<dbReference type="EC" id="2.7.7.7" evidence="1"/>
<keyword evidence="5" id="KW-0235">DNA replication</keyword>
<evidence type="ECO:0000313" key="12">
    <source>
        <dbReference type="Proteomes" id="UP000321204"/>
    </source>
</evidence>
<evidence type="ECO:0000256" key="7">
    <source>
        <dbReference type="ARBA" id="ARBA00034754"/>
    </source>
</evidence>
<dbReference type="InterPro" id="IPR008921">
    <property type="entry name" value="DNA_pol3_clamp-load_cplx_C"/>
</dbReference>
<dbReference type="InterPro" id="IPR027417">
    <property type="entry name" value="P-loop_NTPase"/>
</dbReference>
<dbReference type="PANTHER" id="PTHR34388">
    <property type="entry name" value="DNA POLYMERASE III SUBUNIT DELTA"/>
    <property type="match status" value="1"/>
</dbReference>
<dbReference type="Gene3D" id="3.40.50.300">
    <property type="entry name" value="P-loop containing nucleotide triphosphate hydrolases"/>
    <property type="match status" value="1"/>
</dbReference>
<dbReference type="KEGG" id="fgg:FSB75_06740"/>
<accession>A0A5B8UGZ8</accession>
<dbReference type="InterPro" id="IPR005790">
    <property type="entry name" value="DNA_polIII_delta"/>
</dbReference>
<evidence type="ECO:0000256" key="2">
    <source>
        <dbReference type="ARBA" id="ARBA00017703"/>
    </source>
</evidence>
<dbReference type="SUPFAM" id="SSF48019">
    <property type="entry name" value="post-AAA+ oligomerization domain-like"/>
    <property type="match status" value="1"/>
</dbReference>
<dbReference type="GO" id="GO:0003887">
    <property type="term" value="F:DNA-directed DNA polymerase activity"/>
    <property type="evidence" value="ECO:0007669"/>
    <property type="project" value="UniProtKB-KW"/>
</dbReference>
<keyword evidence="12" id="KW-1185">Reference proteome</keyword>
<dbReference type="GO" id="GO:0009360">
    <property type="term" value="C:DNA polymerase III complex"/>
    <property type="evidence" value="ECO:0007669"/>
    <property type="project" value="InterPro"/>
</dbReference>
<name>A0A5B8UGZ8_9BACT</name>
<organism evidence="11 12">
    <name type="scientific">Flavisolibacter ginsenosidimutans</name>
    <dbReference type="NCBI Taxonomy" id="661481"/>
    <lineage>
        <taxon>Bacteria</taxon>
        <taxon>Pseudomonadati</taxon>
        <taxon>Bacteroidota</taxon>
        <taxon>Chitinophagia</taxon>
        <taxon>Chitinophagales</taxon>
        <taxon>Chitinophagaceae</taxon>
        <taxon>Flavisolibacter</taxon>
    </lineage>
</organism>
<protein>
    <recommendedName>
        <fullName evidence="2">DNA polymerase III subunit delta</fullName>
        <ecNumber evidence="1">2.7.7.7</ecNumber>
    </recommendedName>
</protein>
<dbReference type="OrthoDB" id="1172326at2"/>
<evidence type="ECO:0000313" key="11">
    <source>
        <dbReference type="EMBL" id="QEC55606.1"/>
    </source>
</evidence>